<accession>A0AAN9DHW0</accession>
<gene>
    <name evidence="7" type="ORF">R3I93_004629</name>
</gene>
<evidence type="ECO:0000259" key="6">
    <source>
        <dbReference type="PROSITE" id="PS50016"/>
    </source>
</evidence>
<evidence type="ECO:0000256" key="2">
    <source>
        <dbReference type="ARBA" id="ARBA00022771"/>
    </source>
</evidence>
<dbReference type="Pfam" id="PF00628">
    <property type="entry name" value="PHD"/>
    <property type="match status" value="1"/>
</dbReference>
<dbReference type="AlphaFoldDB" id="A0AAN9DHW0"/>
<feature type="compositionally biased region" description="Basic residues" evidence="5">
    <location>
        <begin position="39"/>
        <end position="48"/>
    </location>
</feature>
<dbReference type="SUPFAM" id="SSF54001">
    <property type="entry name" value="Cysteine proteinases"/>
    <property type="match status" value="1"/>
</dbReference>
<dbReference type="InterPro" id="IPR038765">
    <property type="entry name" value="Papain-like_cys_pep_sf"/>
</dbReference>
<dbReference type="InterPro" id="IPR013083">
    <property type="entry name" value="Znf_RING/FYVE/PHD"/>
</dbReference>
<feature type="compositionally biased region" description="Basic and acidic residues" evidence="5">
    <location>
        <begin position="28"/>
        <end position="38"/>
    </location>
</feature>
<dbReference type="InterPro" id="IPR001965">
    <property type="entry name" value="Znf_PHD"/>
</dbReference>
<feature type="compositionally biased region" description="Low complexity" evidence="5">
    <location>
        <begin position="7"/>
        <end position="18"/>
    </location>
</feature>
<feature type="region of interest" description="Disordered" evidence="5">
    <location>
        <begin position="1"/>
        <end position="52"/>
    </location>
</feature>
<evidence type="ECO:0000313" key="7">
    <source>
        <dbReference type="EMBL" id="KAK7172363.1"/>
    </source>
</evidence>
<keyword evidence="2 4" id="KW-0863">Zinc-finger</keyword>
<keyword evidence="8" id="KW-1185">Reference proteome</keyword>
<dbReference type="InterPro" id="IPR019787">
    <property type="entry name" value="Znf_PHD-finger"/>
</dbReference>
<dbReference type="PROSITE" id="PS01359">
    <property type="entry name" value="ZF_PHD_1"/>
    <property type="match status" value="1"/>
</dbReference>
<dbReference type="PANTHER" id="PTHR34718">
    <property type="entry name" value="PHD-TYPE DOMAIN-CONTAINING PROTEIN"/>
    <property type="match status" value="1"/>
</dbReference>
<reference evidence="7 8" key="1">
    <citation type="submission" date="2024-02" db="EMBL/GenBank/DDBJ databases">
        <title>Chromosome-level genome assembly of the Eurasian Minnow (Phoxinus phoxinus).</title>
        <authorList>
            <person name="Oriowo T.O."/>
            <person name="Martin S."/>
            <person name="Stange M."/>
            <person name="Chrysostomakis Y."/>
            <person name="Brown T."/>
            <person name="Winkler S."/>
            <person name="Kukowka S."/>
            <person name="Myers E.W."/>
            <person name="Bohne A."/>
        </authorList>
    </citation>
    <scope>NUCLEOTIDE SEQUENCE [LARGE SCALE GENOMIC DNA]</scope>
    <source>
        <strain evidence="7">ZFMK-TIS-60720</strain>
        <tissue evidence="7">Whole Organism</tissue>
    </source>
</reference>
<keyword evidence="1" id="KW-0479">Metal-binding</keyword>
<dbReference type="Gene3D" id="3.30.40.10">
    <property type="entry name" value="Zinc/RING finger domain, C3HC4 (zinc finger)"/>
    <property type="match status" value="1"/>
</dbReference>
<evidence type="ECO:0000256" key="3">
    <source>
        <dbReference type="ARBA" id="ARBA00022833"/>
    </source>
</evidence>
<feature type="domain" description="PHD-type" evidence="6">
    <location>
        <begin position="226"/>
        <end position="276"/>
    </location>
</feature>
<dbReference type="PROSITE" id="PS50016">
    <property type="entry name" value="ZF_PHD_2"/>
    <property type="match status" value="1"/>
</dbReference>
<dbReference type="PANTHER" id="PTHR34718:SF2">
    <property type="entry name" value="PHD-TYPE DOMAIN-CONTAINING PROTEIN"/>
    <property type="match status" value="1"/>
</dbReference>
<dbReference type="SMART" id="SM00249">
    <property type="entry name" value="PHD"/>
    <property type="match status" value="1"/>
</dbReference>
<dbReference type="Gene3D" id="3.40.395.10">
    <property type="entry name" value="Adenoviral Proteinase, Chain A"/>
    <property type="match status" value="1"/>
</dbReference>
<dbReference type="SUPFAM" id="SSF57903">
    <property type="entry name" value="FYVE/PHD zinc finger"/>
    <property type="match status" value="1"/>
</dbReference>
<dbReference type="InterPro" id="IPR011011">
    <property type="entry name" value="Znf_FYVE_PHD"/>
</dbReference>
<dbReference type="GO" id="GO:0008270">
    <property type="term" value="F:zinc ion binding"/>
    <property type="evidence" value="ECO:0007669"/>
    <property type="project" value="UniProtKB-KW"/>
</dbReference>
<evidence type="ECO:0000313" key="8">
    <source>
        <dbReference type="Proteomes" id="UP001364617"/>
    </source>
</evidence>
<keyword evidence="3" id="KW-0862">Zinc</keyword>
<evidence type="ECO:0000256" key="1">
    <source>
        <dbReference type="ARBA" id="ARBA00022723"/>
    </source>
</evidence>
<protein>
    <recommendedName>
        <fullName evidence="6">PHD-type domain-containing protein</fullName>
    </recommendedName>
</protein>
<name>A0AAN9DHW0_9TELE</name>
<organism evidence="7 8">
    <name type="scientific">Phoxinus phoxinus</name>
    <name type="common">Eurasian minnow</name>
    <dbReference type="NCBI Taxonomy" id="58324"/>
    <lineage>
        <taxon>Eukaryota</taxon>
        <taxon>Metazoa</taxon>
        <taxon>Chordata</taxon>
        <taxon>Craniata</taxon>
        <taxon>Vertebrata</taxon>
        <taxon>Euteleostomi</taxon>
        <taxon>Actinopterygii</taxon>
        <taxon>Neopterygii</taxon>
        <taxon>Teleostei</taxon>
        <taxon>Ostariophysi</taxon>
        <taxon>Cypriniformes</taxon>
        <taxon>Leuciscidae</taxon>
        <taxon>Phoxininae</taxon>
        <taxon>Phoxinus</taxon>
    </lineage>
</organism>
<evidence type="ECO:0000256" key="5">
    <source>
        <dbReference type="SAM" id="MobiDB-lite"/>
    </source>
</evidence>
<dbReference type="Proteomes" id="UP001364617">
    <property type="component" value="Unassembled WGS sequence"/>
</dbReference>
<sequence>MPTALGTPSTPSDSQTPSVAAQDLKTASQDKDAFEKGRKPQRAQRQKSHGPLWIRHSPKDVIQATKLKFPHIDGFQSSLLYQTLHQGGVVGTPQAPFVQILNINDNHWITASNLFCGPNKLCLYDSLKTIINQQTKQKLSWLIRPKTPHFDIQKPAVQIQRSSSNCGLFALAFATLLGNGVKPEECQCVERNMRQTLYRAFQNKKAPVFAYKKNPAKPERETIQVEVHCICRTSHYNEVMVQCSNCNWYHPNCESVPHKGLDTTAEEWNCEICTNHV</sequence>
<evidence type="ECO:0000256" key="4">
    <source>
        <dbReference type="PROSITE-ProRule" id="PRU00146"/>
    </source>
</evidence>
<dbReference type="InterPro" id="IPR019786">
    <property type="entry name" value="Zinc_finger_PHD-type_CS"/>
</dbReference>
<proteinExistence type="predicted"/>
<dbReference type="EMBL" id="JAYKXH010000004">
    <property type="protein sequence ID" value="KAK7172363.1"/>
    <property type="molecule type" value="Genomic_DNA"/>
</dbReference>
<comment type="caution">
    <text evidence="7">The sequence shown here is derived from an EMBL/GenBank/DDBJ whole genome shotgun (WGS) entry which is preliminary data.</text>
</comment>